<proteinExistence type="predicted"/>
<feature type="compositionally biased region" description="Pro residues" evidence="1">
    <location>
        <begin position="207"/>
        <end position="225"/>
    </location>
</feature>
<protein>
    <recommendedName>
        <fullName evidence="5">Cohesin domain-containing protein</fullName>
    </recommendedName>
</protein>
<gene>
    <name evidence="3" type="ORF">A2228_00415</name>
</gene>
<feature type="region of interest" description="Disordered" evidence="1">
    <location>
        <begin position="202"/>
        <end position="231"/>
    </location>
</feature>
<name>A0A1F5F6C9_9BACT</name>
<accession>A0A1F5F6C9</accession>
<evidence type="ECO:0000313" key="3">
    <source>
        <dbReference type="EMBL" id="OGD74874.1"/>
    </source>
</evidence>
<feature type="transmembrane region" description="Helical" evidence="2">
    <location>
        <begin position="30"/>
        <end position="51"/>
    </location>
</feature>
<dbReference type="Proteomes" id="UP000176191">
    <property type="component" value="Unassembled WGS sequence"/>
</dbReference>
<comment type="caution">
    <text evidence="3">The sequence shown here is derived from an EMBL/GenBank/DDBJ whole genome shotgun (WGS) entry which is preliminary data.</text>
</comment>
<keyword evidence="2" id="KW-0812">Transmembrane</keyword>
<evidence type="ECO:0000313" key="4">
    <source>
        <dbReference type="Proteomes" id="UP000176191"/>
    </source>
</evidence>
<reference evidence="3 4" key="1">
    <citation type="journal article" date="2016" name="Nat. Commun.">
        <title>Thousands of microbial genomes shed light on interconnected biogeochemical processes in an aquifer system.</title>
        <authorList>
            <person name="Anantharaman K."/>
            <person name="Brown C.T."/>
            <person name="Hug L.A."/>
            <person name="Sharon I."/>
            <person name="Castelle C.J."/>
            <person name="Probst A.J."/>
            <person name="Thomas B.C."/>
            <person name="Singh A."/>
            <person name="Wilkins M.J."/>
            <person name="Karaoz U."/>
            <person name="Brodie E.L."/>
            <person name="Williams K.H."/>
            <person name="Hubbard S.S."/>
            <person name="Banfield J.F."/>
        </authorList>
    </citation>
    <scope>NUCLEOTIDE SEQUENCE [LARGE SCALE GENOMIC DNA]</scope>
</reference>
<keyword evidence="2" id="KW-0472">Membrane</keyword>
<feature type="region of interest" description="Disordered" evidence="1">
    <location>
        <begin position="1"/>
        <end position="20"/>
    </location>
</feature>
<evidence type="ECO:0000256" key="2">
    <source>
        <dbReference type="SAM" id="Phobius"/>
    </source>
</evidence>
<dbReference type="Gene3D" id="2.60.40.680">
    <property type="match status" value="1"/>
</dbReference>
<organism evidence="3 4">
    <name type="scientific">Candidatus Collierbacteria bacterium RIFOXYA2_FULL_46_10</name>
    <dbReference type="NCBI Taxonomy" id="1817726"/>
    <lineage>
        <taxon>Bacteria</taxon>
        <taxon>Candidatus Collieribacteriota</taxon>
    </lineage>
</organism>
<evidence type="ECO:0008006" key="5">
    <source>
        <dbReference type="Google" id="ProtNLM"/>
    </source>
</evidence>
<sequence>MKKTKKAKVTRKSSRVVRRKTSRQSSLRSFLPLLIVIGVLGLGYLGFRLFFRPQSVDINQIAGHTGTVVLALTPSSITKDANQTTAITLTINSGTSKATGVQAEITYNPTKCVTPTVTKGDFFTETLMAATVTGGRIKFAYGIHPTAEGKTGTGTVATITTGPKNDDCTLTFVNNMNKNLATVEGVDTNALASASDAVIHLTGNSPTPTPSITPTPTPSVTPTPSPSGLNTPSCPTRYTPAECAAFQTKVTSLQNFVTSLNLCIQAKSLNYCRTKTVIDCLRIKPVASCLNYY</sequence>
<dbReference type="AlphaFoldDB" id="A0A1F5F6C9"/>
<dbReference type="EMBL" id="MFAK01000022">
    <property type="protein sequence ID" value="OGD74874.1"/>
    <property type="molecule type" value="Genomic_DNA"/>
</dbReference>
<keyword evidence="2" id="KW-1133">Transmembrane helix</keyword>
<dbReference type="CDD" id="cd08547">
    <property type="entry name" value="Type_II_cohesin"/>
    <property type="match status" value="1"/>
</dbReference>
<evidence type="ECO:0000256" key="1">
    <source>
        <dbReference type="SAM" id="MobiDB-lite"/>
    </source>
</evidence>